<dbReference type="GO" id="GO:0008720">
    <property type="term" value="F:D-lactate dehydrogenase (NAD+) activity"/>
    <property type="evidence" value="ECO:0007669"/>
    <property type="project" value="TreeGrafter"/>
</dbReference>
<dbReference type="Gene3D" id="3.30.43.10">
    <property type="entry name" value="Uridine Diphospho-n-acetylenolpyruvylglucosamine Reductase, domain 2"/>
    <property type="match status" value="1"/>
</dbReference>
<proteinExistence type="predicted"/>
<dbReference type="InterPro" id="IPR006094">
    <property type="entry name" value="Oxid_FAD_bind_N"/>
</dbReference>
<protein>
    <submittedName>
        <fullName evidence="4">FAD-binding oxidoreductase</fullName>
    </submittedName>
</protein>
<dbReference type="GO" id="GO:1903457">
    <property type="term" value="P:lactate catabolic process"/>
    <property type="evidence" value="ECO:0007669"/>
    <property type="project" value="TreeGrafter"/>
</dbReference>
<dbReference type="SUPFAM" id="SSF55103">
    <property type="entry name" value="FAD-linked oxidases, C-terminal domain"/>
    <property type="match status" value="1"/>
</dbReference>
<dbReference type="Proteomes" id="UP000273405">
    <property type="component" value="Unassembled WGS sequence"/>
</dbReference>
<dbReference type="InterPro" id="IPR016170">
    <property type="entry name" value="Cytok_DH_C_sf"/>
</dbReference>
<dbReference type="Pfam" id="PF01565">
    <property type="entry name" value="FAD_binding_4"/>
    <property type="match status" value="1"/>
</dbReference>
<name>A0A3A8P6M0_9BACT</name>
<dbReference type="Gene3D" id="3.40.462.10">
    <property type="entry name" value="FAD-linked oxidases, C-terminal domain"/>
    <property type="match status" value="1"/>
</dbReference>
<evidence type="ECO:0000259" key="3">
    <source>
        <dbReference type="PROSITE" id="PS51387"/>
    </source>
</evidence>
<organism evidence="4 5">
    <name type="scientific">Corallococcus sicarius</name>
    <dbReference type="NCBI Taxonomy" id="2316726"/>
    <lineage>
        <taxon>Bacteria</taxon>
        <taxon>Pseudomonadati</taxon>
        <taxon>Myxococcota</taxon>
        <taxon>Myxococcia</taxon>
        <taxon>Myxococcales</taxon>
        <taxon>Cystobacterineae</taxon>
        <taxon>Myxococcaceae</taxon>
        <taxon>Corallococcus</taxon>
    </lineage>
</organism>
<dbReference type="PROSITE" id="PS51387">
    <property type="entry name" value="FAD_PCMH"/>
    <property type="match status" value="1"/>
</dbReference>
<evidence type="ECO:0000313" key="5">
    <source>
        <dbReference type="Proteomes" id="UP000273405"/>
    </source>
</evidence>
<dbReference type="InterPro" id="IPR016167">
    <property type="entry name" value="FAD-bd_PCMH_sub1"/>
</dbReference>
<dbReference type="InterPro" id="IPR016166">
    <property type="entry name" value="FAD-bd_PCMH"/>
</dbReference>
<keyword evidence="2" id="KW-0274">FAD</keyword>
<sequence length="540" mass="59175">MSLPSSTELSTQTLEALAGIVGPQWLRTGEEAWKRGTSTTSMSRRVPAVVFPASTRELVALVELANARGLALYPVSTGRNWGYGCGAPVRDDCVVVDLSRMDRIVSLDAELGLVTVQPGVTQGMLSQYLRERQLPFLVPVTGAGPDCSLLGNALERGYGITPHADHFGAITRLEAVLPDGSLYRSAHGDLGGQRVDQAFKWGVGPYLDGLFSQSNLGIVTELTFVLARRPEHLEAFFFWVPEDAGLEDAVGAIRETLRELGGVVGAINLLNPQRVLSMVAPYPRNRVPRGEALSAELLAELTSQHGVGAWTGTGGLYGTREVVRAARSTIRRRLGRVSRRLVFMGAERARMLGQWLPRLPLGLGAKLSPQARVLSNVLSVLEGVPTQMALPLAYWKSGRRPPEGAPLNPHADGCGLLWTSPLVPMVPELVRIYVRTVREVTARHRMEPLITLTSLSDRCFDSSIPLLFDREDPDEAARALACQQALLDTCRREGFLPYRVGTHTMRWLAEQAPQAWRLTEHLKRALDPRQVLAPERYSGL</sequence>
<dbReference type="EMBL" id="RAWG01000011">
    <property type="protein sequence ID" value="RKH47414.1"/>
    <property type="molecule type" value="Genomic_DNA"/>
</dbReference>
<keyword evidence="1" id="KW-0285">Flavoprotein</keyword>
<dbReference type="GO" id="GO:0004458">
    <property type="term" value="F:D-lactate dehydrogenase (cytochrome) activity"/>
    <property type="evidence" value="ECO:0007669"/>
    <property type="project" value="TreeGrafter"/>
</dbReference>
<dbReference type="InterPro" id="IPR016169">
    <property type="entry name" value="FAD-bd_PCMH_sub2"/>
</dbReference>
<dbReference type="InterPro" id="IPR016164">
    <property type="entry name" value="FAD-linked_Oxase-like_C"/>
</dbReference>
<dbReference type="Gene3D" id="3.30.465.10">
    <property type="match status" value="1"/>
</dbReference>
<reference evidence="5" key="1">
    <citation type="submission" date="2018-09" db="EMBL/GenBank/DDBJ databases">
        <authorList>
            <person name="Livingstone P.G."/>
            <person name="Whitworth D.E."/>
        </authorList>
    </citation>
    <scope>NUCLEOTIDE SEQUENCE [LARGE SCALE GENOMIC DNA]</scope>
    <source>
        <strain evidence="5">CA040B</strain>
    </source>
</reference>
<accession>A0A3A8P6M0</accession>
<dbReference type="SUPFAM" id="SSF56176">
    <property type="entry name" value="FAD-binding/transporter-associated domain-like"/>
    <property type="match status" value="1"/>
</dbReference>
<dbReference type="AlphaFoldDB" id="A0A3A8P6M0"/>
<dbReference type="PANTHER" id="PTHR11748:SF114">
    <property type="entry name" value="ARYL-ALCOHOL OXIDASE VANILLYL-ALCOHOL OXIDASE (AFU_ORTHOLOGUE AFUA_3G09500)-RELATED"/>
    <property type="match status" value="1"/>
</dbReference>
<evidence type="ECO:0000256" key="2">
    <source>
        <dbReference type="ARBA" id="ARBA00022827"/>
    </source>
</evidence>
<dbReference type="InterPro" id="IPR036318">
    <property type="entry name" value="FAD-bd_PCMH-like_sf"/>
</dbReference>
<dbReference type="GO" id="GO:0071949">
    <property type="term" value="F:FAD binding"/>
    <property type="evidence" value="ECO:0007669"/>
    <property type="project" value="InterPro"/>
</dbReference>
<keyword evidence="5" id="KW-1185">Reference proteome</keyword>
<evidence type="ECO:0000256" key="1">
    <source>
        <dbReference type="ARBA" id="ARBA00022630"/>
    </source>
</evidence>
<comment type="caution">
    <text evidence="4">The sequence shown here is derived from an EMBL/GenBank/DDBJ whole genome shotgun (WGS) entry which is preliminary data.</text>
</comment>
<feature type="domain" description="FAD-binding PCMH-type" evidence="3">
    <location>
        <begin position="42"/>
        <end position="229"/>
    </location>
</feature>
<evidence type="ECO:0000313" key="4">
    <source>
        <dbReference type="EMBL" id="RKH47414.1"/>
    </source>
</evidence>
<gene>
    <name evidence="4" type="ORF">D7X12_02825</name>
</gene>
<dbReference type="PANTHER" id="PTHR11748">
    <property type="entry name" value="D-LACTATE DEHYDROGENASE"/>
    <property type="match status" value="1"/>
</dbReference>